<protein>
    <submittedName>
        <fullName evidence="1">Uncharacterized protein</fullName>
    </submittedName>
</protein>
<dbReference type="AlphaFoldDB" id="A0A1V1H7P6"/>
<evidence type="ECO:0000313" key="2">
    <source>
        <dbReference type="EMBL" id="BAX24919.1"/>
    </source>
</evidence>
<proteinExistence type="predicted"/>
<sequence>MASSIWLRRSVESGHCAGGVNSEGTFVTVTLSGTVQLLEGVAIGAFVQLHIKGILWKP</sequence>
<reference evidence="1" key="1">
    <citation type="submission" date="2009-05" db="EMBL/GenBank/DDBJ databases">
        <title>Oryza sativa Japonica Group genomic DNA, chromosome 6, BAC clone:KMK0024M20, cultivar:Khau Mac Kho.</title>
        <authorList>
            <person name="Matsumoto T."/>
            <person name="Wu J."/>
            <person name="Kanamori H."/>
        </authorList>
    </citation>
    <scope>NUCLEOTIDE SEQUENCE</scope>
    <source>
        <strain evidence="1">IRGC 105690</strain>
    </source>
</reference>
<accession>A0A1V1H7P6</accession>
<dbReference type="EMBL" id="AP011466">
    <property type="protein sequence ID" value="BAX24919.1"/>
    <property type="molecule type" value="Genomic_DNA"/>
</dbReference>
<evidence type="ECO:0000313" key="1">
    <source>
        <dbReference type="EMBL" id="BAX24915.1"/>
    </source>
</evidence>
<organism evidence="1">
    <name type="scientific">Oryza punctata</name>
    <name type="common">Red rice</name>
    <dbReference type="NCBI Taxonomy" id="4537"/>
    <lineage>
        <taxon>Eukaryota</taxon>
        <taxon>Viridiplantae</taxon>
        <taxon>Streptophyta</taxon>
        <taxon>Embryophyta</taxon>
        <taxon>Tracheophyta</taxon>
        <taxon>Spermatophyta</taxon>
        <taxon>Magnoliopsida</taxon>
        <taxon>Liliopsida</taxon>
        <taxon>Poales</taxon>
        <taxon>Poaceae</taxon>
        <taxon>BOP clade</taxon>
        <taxon>Oryzoideae</taxon>
        <taxon>Oryzeae</taxon>
        <taxon>Oryzinae</taxon>
        <taxon>Oryza</taxon>
    </lineage>
</organism>
<dbReference type="EMBL" id="AP011465">
    <property type="protein sequence ID" value="BAX24915.1"/>
    <property type="molecule type" value="Genomic_DNA"/>
</dbReference>
<name>A0A1V1H7P6_ORYPU</name>
<gene>
    <name evidence="1" type="primary">OP_Ba0021N11.38</name>
    <name evidence="2" type="synonym">OP_Ba0089L24.2</name>
</gene>